<evidence type="ECO:0000313" key="2">
    <source>
        <dbReference type="EMBL" id="CAB4928895.1"/>
    </source>
</evidence>
<sequence>MSYLEENRASWDDRAEAHAKSGNYHVADFIADPSYLSEVVQFDRPRLGDLTGLEGIHLQCHIGTDTISLARLGARMTGLDFSERSLEMARDISARCGTSVDFVRGELYEAPEVLGCQYDFVFTGIGALCWLPDIAGWAAVVRRLLKPGGRLLLREGHPMLWALDEKRDDGLLVVRYPYFETIEPLTEETAETYVETDAILNVGLSHSWNHGLGEVMGALMNEGFAIRLFEEHRSAPWNALHGHMVVGDDGEWRLEADADRLPLTYTLHADLPG</sequence>
<protein>
    <submittedName>
        <fullName evidence="2">Unannotated protein</fullName>
    </submittedName>
</protein>
<name>A0A6J7IDN0_9ZZZZ</name>
<dbReference type="SUPFAM" id="SSF53335">
    <property type="entry name" value="S-adenosyl-L-methionine-dependent methyltransferases"/>
    <property type="match status" value="1"/>
</dbReference>
<proteinExistence type="predicted"/>
<organism evidence="2">
    <name type="scientific">freshwater metagenome</name>
    <dbReference type="NCBI Taxonomy" id="449393"/>
    <lineage>
        <taxon>unclassified sequences</taxon>
        <taxon>metagenomes</taxon>
        <taxon>ecological metagenomes</taxon>
    </lineage>
</organism>
<dbReference type="InterPro" id="IPR013217">
    <property type="entry name" value="Methyltransf_12"/>
</dbReference>
<gene>
    <name evidence="2" type="ORF">UFOPK3610_01829</name>
</gene>
<dbReference type="InterPro" id="IPR029063">
    <property type="entry name" value="SAM-dependent_MTases_sf"/>
</dbReference>
<feature type="domain" description="Methyltransferase type 12" evidence="1">
    <location>
        <begin position="57"/>
        <end position="151"/>
    </location>
</feature>
<dbReference type="EMBL" id="CAFBMR010000119">
    <property type="protein sequence ID" value="CAB4928895.1"/>
    <property type="molecule type" value="Genomic_DNA"/>
</dbReference>
<reference evidence="2" key="1">
    <citation type="submission" date="2020-05" db="EMBL/GenBank/DDBJ databases">
        <authorList>
            <person name="Chiriac C."/>
            <person name="Salcher M."/>
            <person name="Ghai R."/>
            <person name="Kavagutti S V."/>
        </authorList>
    </citation>
    <scope>NUCLEOTIDE SEQUENCE</scope>
</reference>
<evidence type="ECO:0000259" key="1">
    <source>
        <dbReference type="Pfam" id="PF08242"/>
    </source>
</evidence>
<dbReference type="Pfam" id="PF08242">
    <property type="entry name" value="Methyltransf_12"/>
    <property type="match status" value="1"/>
</dbReference>
<dbReference type="AlphaFoldDB" id="A0A6J7IDN0"/>
<accession>A0A6J7IDN0</accession>
<dbReference type="Gene3D" id="3.40.50.150">
    <property type="entry name" value="Vaccinia Virus protein VP39"/>
    <property type="match status" value="1"/>
</dbReference>
<dbReference type="CDD" id="cd02440">
    <property type="entry name" value="AdoMet_MTases"/>
    <property type="match status" value="1"/>
</dbReference>